<dbReference type="PANTHER" id="PTHR10655:SF64">
    <property type="entry name" value="PHOSPHOLIPASE_CARBOXYLESTERASE_THIOESTERASE DOMAIN-CONTAINING PROTEIN"/>
    <property type="match status" value="1"/>
</dbReference>
<dbReference type="Proteomes" id="UP001285441">
    <property type="component" value="Unassembled WGS sequence"/>
</dbReference>
<accession>A0AAE0K5N6</accession>
<dbReference type="InterPro" id="IPR016024">
    <property type="entry name" value="ARM-type_fold"/>
</dbReference>
<dbReference type="InterPro" id="IPR003140">
    <property type="entry name" value="PLipase/COase/thioEstase"/>
</dbReference>
<keyword evidence="4" id="KW-0378">Hydrolase</keyword>
<evidence type="ECO:0000313" key="5">
    <source>
        <dbReference type="Proteomes" id="UP001285441"/>
    </source>
</evidence>
<name>A0AAE0K5N6_9PEZI</name>
<comment type="similarity">
    <text evidence="1">Belongs to the AB hydrolase superfamily. AB hydrolase 2 family.</text>
</comment>
<feature type="region of interest" description="Disordered" evidence="2">
    <location>
        <begin position="218"/>
        <end position="311"/>
    </location>
</feature>
<evidence type="ECO:0000259" key="3">
    <source>
        <dbReference type="Pfam" id="PF02230"/>
    </source>
</evidence>
<evidence type="ECO:0000313" key="4">
    <source>
        <dbReference type="EMBL" id="KAK3370082.1"/>
    </source>
</evidence>
<dbReference type="Gene3D" id="3.40.50.1820">
    <property type="entry name" value="alpha/beta hydrolase"/>
    <property type="match status" value="2"/>
</dbReference>
<dbReference type="PANTHER" id="PTHR10655">
    <property type="entry name" value="LYSOPHOSPHOLIPASE-RELATED"/>
    <property type="match status" value="1"/>
</dbReference>
<dbReference type="AlphaFoldDB" id="A0AAE0K5N6"/>
<keyword evidence="5" id="KW-1185">Reference proteome</keyword>
<dbReference type="Pfam" id="PF02230">
    <property type="entry name" value="Abhydrolase_2"/>
    <property type="match status" value="2"/>
</dbReference>
<gene>
    <name evidence="4" type="ORF">B0H63DRAFT_552060</name>
</gene>
<dbReference type="InterPro" id="IPR050565">
    <property type="entry name" value="LYPA1-2/EST-like"/>
</dbReference>
<comment type="caution">
    <text evidence="4">The sequence shown here is derived from an EMBL/GenBank/DDBJ whole genome shotgun (WGS) entry which is preliminary data.</text>
</comment>
<organism evidence="4 5">
    <name type="scientific">Podospora didyma</name>
    <dbReference type="NCBI Taxonomy" id="330526"/>
    <lineage>
        <taxon>Eukaryota</taxon>
        <taxon>Fungi</taxon>
        <taxon>Dikarya</taxon>
        <taxon>Ascomycota</taxon>
        <taxon>Pezizomycotina</taxon>
        <taxon>Sordariomycetes</taxon>
        <taxon>Sordariomycetidae</taxon>
        <taxon>Sordariales</taxon>
        <taxon>Podosporaceae</taxon>
        <taxon>Podospora</taxon>
    </lineage>
</organism>
<sequence>MSPRNTTQFTHFPDPLIIEPLQQPHKQTFILLHGRGSSATKFGPALLQTSFPFPSVLPPANTTTPVTTLISTFPHARFIFPTAPRSRATLYRRSIIRQWFDNSDLTTPDDQHTSAANEGTMVEGLQRTVGYLHDLLKQEIAVLSGGGGGGAENVVLGGLSQGCATSLVTLLLWDGETRLGGAFGMCGWVPFLPHLWSGGHGSGAVGAVDGKGELYGERVSDDDEEEGDDEDGEDEDEDGEQEYDSDGDESNGDEDEEENDEEDGDDEDERLDRKTAEGKGESWEDTFDPFSHSDSGDDSEKETHPASSLPAHPAVAAVHILREKLELKGKQLESPSPSLRTPLFLGHGDKDGKVPIHLGRGAANCLESLGVDVSWREYEGLGHWYSREMLADLTHFLKSRTGWKEDQAKKP</sequence>
<dbReference type="GO" id="GO:0052689">
    <property type="term" value="F:carboxylic ester hydrolase activity"/>
    <property type="evidence" value="ECO:0007669"/>
    <property type="project" value="TreeGrafter"/>
</dbReference>
<protein>
    <submittedName>
        <fullName evidence="4">Alpha/Beta hydrolase protein</fullName>
    </submittedName>
</protein>
<dbReference type="EMBL" id="JAULSW010000009">
    <property type="protein sequence ID" value="KAK3370082.1"/>
    <property type="molecule type" value="Genomic_DNA"/>
</dbReference>
<evidence type="ECO:0000256" key="1">
    <source>
        <dbReference type="ARBA" id="ARBA00006499"/>
    </source>
</evidence>
<feature type="domain" description="Phospholipase/carboxylesterase/thioesterase" evidence="3">
    <location>
        <begin position="338"/>
        <end position="398"/>
    </location>
</feature>
<feature type="domain" description="Phospholipase/carboxylesterase/thioesterase" evidence="3">
    <location>
        <begin position="18"/>
        <end position="194"/>
    </location>
</feature>
<evidence type="ECO:0000256" key="2">
    <source>
        <dbReference type="SAM" id="MobiDB-lite"/>
    </source>
</evidence>
<reference evidence="4" key="2">
    <citation type="submission" date="2023-06" db="EMBL/GenBank/DDBJ databases">
        <authorList>
            <consortium name="Lawrence Berkeley National Laboratory"/>
            <person name="Haridas S."/>
            <person name="Hensen N."/>
            <person name="Bonometti L."/>
            <person name="Westerberg I."/>
            <person name="Brannstrom I.O."/>
            <person name="Guillou S."/>
            <person name="Cros-Aarteil S."/>
            <person name="Calhoun S."/>
            <person name="Kuo A."/>
            <person name="Mondo S."/>
            <person name="Pangilinan J."/>
            <person name="Riley R."/>
            <person name="LaButti K."/>
            <person name="Andreopoulos B."/>
            <person name="Lipzen A."/>
            <person name="Chen C."/>
            <person name="Yanf M."/>
            <person name="Daum C."/>
            <person name="Ng V."/>
            <person name="Clum A."/>
            <person name="Steindorff A."/>
            <person name="Ohm R."/>
            <person name="Martin F."/>
            <person name="Silar P."/>
            <person name="Natvig D."/>
            <person name="Lalanne C."/>
            <person name="Gautier V."/>
            <person name="Ament-velasquez S.L."/>
            <person name="Kruys A."/>
            <person name="Hutchinson M.I."/>
            <person name="Powell A.J."/>
            <person name="Barry K."/>
            <person name="Miller A.N."/>
            <person name="Grigoriev I.V."/>
            <person name="Debuchy R."/>
            <person name="Gladieux P."/>
            <person name="Thoren M.H."/>
            <person name="Johannesson H."/>
        </authorList>
    </citation>
    <scope>NUCLEOTIDE SEQUENCE</scope>
    <source>
        <strain evidence="4">CBS 232.78</strain>
    </source>
</reference>
<dbReference type="SUPFAM" id="SSF53474">
    <property type="entry name" value="alpha/beta-Hydrolases"/>
    <property type="match status" value="1"/>
</dbReference>
<dbReference type="SUPFAM" id="SSF48371">
    <property type="entry name" value="ARM repeat"/>
    <property type="match status" value="1"/>
</dbReference>
<proteinExistence type="inferred from homology"/>
<feature type="compositionally biased region" description="Basic and acidic residues" evidence="2">
    <location>
        <begin position="270"/>
        <end position="282"/>
    </location>
</feature>
<dbReference type="InterPro" id="IPR029058">
    <property type="entry name" value="AB_hydrolase_fold"/>
</dbReference>
<reference evidence="4" key="1">
    <citation type="journal article" date="2023" name="Mol. Phylogenet. Evol.">
        <title>Genome-scale phylogeny and comparative genomics of the fungal order Sordariales.</title>
        <authorList>
            <person name="Hensen N."/>
            <person name="Bonometti L."/>
            <person name="Westerberg I."/>
            <person name="Brannstrom I.O."/>
            <person name="Guillou S."/>
            <person name="Cros-Aarteil S."/>
            <person name="Calhoun S."/>
            <person name="Haridas S."/>
            <person name="Kuo A."/>
            <person name="Mondo S."/>
            <person name="Pangilinan J."/>
            <person name="Riley R."/>
            <person name="LaButti K."/>
            <person name="Andreopoulos B."/>
            <person name="Lipzen A."/>
            <person name="Chen C."/>
            <person name="Yan M."/>
            <person name="Daum C."/>
            <person name="Ng V."/>
            <person name="Clum A."/>
            <person name="Steindorff A."/>
            <person name="Ohm R.A."/>
            <person name="Martin F."/>
            <person name="Silar P."/>
            <person name="Natvig D.O."/>
            <person name="Lalanne C."/>
            <person name="Gautier V."/>
            <person name="Ament-Velasquez S.L."/>
            <person name="Kruys A."/>
            <person name="Hutchinson M.I."/>
            <person name="Powell A.J."/>
            <person name="Barry K."/>
            <person name="Miller A.N."/>
            <person name="Grigoriev I.V."/>
            <person name="Debuchy R."/>
            <person name="Gladieux P."/>
            <person name="Hiltunen Thoren M."/>
            <person name="Johannesson H."/>
        </authorList>
    </citation>
    <scope>NUCLEOTIDE SEQUENCE</scope>
    <source>
        <strain evidence="4">CBS 232.78</strain>
    </source>
</reference>
<dbReference type="GO" id="GO:0005737">
    <property type="term" value="C:cytoplasm"/>
    <property type="evidence" value="ECO:0007669"/>
    <property type="project" value="TreeGrafter"/>
</dbReference>
<dbReference type="GO" id="GO:0008474">
    <property type="term" value="F:palmitoyl-(protein) hydrolase activity"/>
    <property type="evidence" value="ECO:0007669"/>
    <property type="project" value="TreeGrafter"/>
</dbReference>
<feature type="compositionally biased region" description="Acidic residues" evidence="2">
    <location>
        <begin position="220"/>
        <end position="269"/>
    </location>
</feature>